<evidence type="ECO:0000313" key="2">
    <source>
        <dbReference type="EMBL" id="MPC60745.1"/>
    </source>
</evidence>
<evidence type="ECO:0000313" key="3">
    <source>
        <dbReference type="Proteomes" id="UP000324222"/>
    </source>
</evidence>
<keyword evidence="3" id="KW-1185">Reference proteome</keyword>
<name>A0A5B7GTN1_PORTR</name>
<reference evidence="2 3" key="1">
    <citation type="submission" date="2019-05" db="EMBL/GenBank/DDBJ databases">
        <title>Another draft genome of Portunus trituberculatus and its Hox gene families provides insights of decapod evolution.</title>
        <authorList>
            <person name="Jeong J.-H."/>
            <person name="Song I."/>
            <person name="Kim S."/>
            <person name="Choi T."/>
            <person name="Kim D."/>
            <person name="Ryu S."/>
            <person name="Kim W."/>
        </authorList>
    </citation>
    <scope>NUCLEOTIDE SEQUENCE [LARGE SCALE GENOMIC DNA]</scope>
    <source>
        <tissue evidence="2">Muscle</tissue>
    </source>
</reference>
<protein>
    <submittedName>
        <fullName evidence="2">Uncharacterized protein</fullName>
    </submittedName>
</protein>
<organism evidence="2 3">
    <name type="scientific">Portunus trituberculatus</name>
    <name type="common">Swimming crab</name>
    <name type="synonym">Neptunus trituberculatus</name>
    <dbReference type="NCBI Taxonomy" id="210409"/>
    <lineage>
        <taxon>Eukaryota</taxon>
        <taxon>Metazoa</taxon>
        <taxon>Ecdysozoa</taxon>
        <taxon>Arthropoda</taxon>
        <taxon>Crustacea</taxon>
        <taxon>Multicrustacea</taxon>
        <taxon>Malacostraca</taxon>
        <taxon>Eumalacostraca</taxon>
        <taxon>Eucarida</taxon>
        <taxon>Decapoda</taxon>
        <taxon>Pleocyemata</taxon>
        <taxon>Brachyura</taxon>
        <taxon>Eubrachyura</taxon>
        <taxon>Portunoidea</taxon>
        <taxon>Portunidae</taxon>
        <taxon>Portuninae</taxon>
        <taxon>Portunus</taxon>
    </lineage>
</organism>
<proteinExistence type="predicted"/>
<feature type="region of interest" description="Disordered" evidence="1">
    <location>
        <begin position="1"/>
        <end position="21"/>
    </location>
</feature>
<dbReference type="AlphaFoldDB" id="A0A5B7GTN1"/>
<evidence type="ECO:0000256" key="1">
    <source>
        <dbReference type="SAM" id="MobiDB-lite"/>
    </source>
</evidence>
<dbReference type="EMBL" id="VSRR010017853">
    <property type="protein sequence ID" value="MPC60745.1"/>
    <property type="molecule type" value="Genomic_DNA"/>
</dbReference>
<dbReference type="Proteomes" id="UP000324222">
    <property type="component" value="Unassembled WGS sequence"/>
</dbReference>
<accession>A0A5B7GTN1</accession>
<sequence>MVEVEDPVPAEGTGLQTGATD</sequence>
<comment type="caution">
    <text evidence="2">The sequence shown here is derived from an EMBL/GenBank/DDBJ whole genome shotgun (WGS) entry which is preliminary data.</text>
</comment>
<gene>
    <name evidence="2" type="ORF">E2C01_054801</name>
</gene>